<evidence type="ECO:0000313" key="1">
    <source>
        <dbReference type="EMBL" id="MFB2835076.1"/>
    </source>
</evidence>
<dbReference type="SUPFAM" id="SSF143100">
    <property type="entry name" value="TTHA1013/TTHA0281-like"/>
    <property type="match status" value="1"/>
</dbReference>
<dbReference type="Pfam" id="PF24113">
    <property type="entry name" value="DUF7387"/>
    <property type="match status" value="1"/>
</dbReference>
<dbReference type="EMBL" id="JBHFNT010000089">
    <property type="protein sequence ID" value="MFB2835076.1"/>
    <property type="molecule type" value="Genomic_DNA"/>
</dbReference>
<reference evidence="1 2" key="1">
    <citation type="submission" date="2024-09" db="EMBL/GenBank/DDBJ databases">
        <title>Floridaenema gen nov. (Aerosakkonemataceae, Aerosakkonematales ord. nov., Cyanobacteria) from benthic tropical and subtropical fresh waters, with the description of four new species.</title>
        <authorList>
            <person name="Moretto J.A."/>
            <person name="Berthold D.E."/>
            <person name="Lefler F.W."/>
            <person name="Huang I.-S."/>
            <person name="Laughinghouse H. IV."/>
        </authorList>
    </citation>
    <scope>NUCLEOTIDE SEQUENCE [LARGE SCALE GENOMIC DNA]</scope>
    <source>
        <strain evidence="1 2">BLCC-F167</strain>
    </source>
</reference>
<dbReference type="Proteomes" id="UP001576780">
    <property type="component" value="Unassembled WGS sequence"/>
</dbReference>
<protein>
    <submittedName>
        <fullName evidence="1">Type II toxin-antitoxin system HicB family antitoxin</fullName>
    </submittedName>
</protein>
<name>A0ABV4WJF0_9CYAN</name>
<proteinExistence type="predicted"/>
<gene>
    <name evidence="1" type="ORF">ACE1CA_11135</name>
</gene>
<organism evidence="1 2">
    <name type="scientific">Floridaenema evergladense BLCC-F167</name>
    <dbReference type="NCBI Taxonomy" id="3153639"/>
    <lineage>
        <taxon>Bacteria</taxon>
        <taxon>Bacillati</taxon>
        <taxon>Cyanobacteriota</taxon>
        <taxon>Cyanophyceae</taxon>
        <taxon>Oscillatoriophycideae</taxon>
        <taxon>Aerosakkonematales</taxon>
        <taxon>Aerosakkonemataceae</taxon>
        <taxon>Floridanema</taxon>
        <taxon>Floridanema evergladense</taxon>
    </lineage>
</organism>
<dbReference type="InterPro" id="IPR035069">
    <property type="entry name" value="TTHA1013/TTHA0281-like"/>
</dbReference>
<sequence>MMVEVAIAHQPILKSRNPNGKKNKVMKRTFTASVWQEGSWFVAQCLEVDIASQGETEAEALSNLSEALSLHFEPPLATITPQM</sequence>
<dbReference type="RefSeq" id="WP_413277500.1">
    <property type="nucleotide sequence ID" value="NZ_JBHFNT010000089.1"/>
</dbReference>
<dbReference type="Gene3D" id="3.30.160.250">
    <property type="match status" value="1"/>
</dbReference>
<comment type="caution">
    <text evidence="1">The sequence shown here is derived from an EMBL/GenBank/DDBJ whole genome shotgun (WGS) entry which is preliminary data.</text>
</comment>
<evidence type="ECO:0000313" key="2">
    <source>
        <dbReference type="Proteomes" id="UP001576780"/>
    </source>
</evidence>
<keyword evidence="2" id="KW-1185">Reference proteome</keyword>
<accession>A0ABV4WJF0</accession>
<dbReference type="InterPro" id="IPR055811">
    <property type="entry name" value="DUF7387"/>
</dbReference>